<comment type="caution">
    <text evidence="2">The sequence shown here is derived from an EMBL/GenBank/DDBJ whole genome shotgun (WGS) entry which is preliminary data.</text>
</comment>
<evidence type="ECO:0000313" key="3">
    <source>
        <dbReference type="Proteomes" id="UP001241848"/>
    </source>
</evidence>
<protein>
    <recommendedName>
        <fullName evidence="1">DUF6933 domain-containing protein</fullName>
    </recommendedName>
</protein>
<accession>A0ABT9FLW8</accession>
<evidence type="ECO:0000259" key="1">
    <source>
        <dbReference type="Pfam" id="PF22016"/>
    </source>
</evidence>
<organism evidence="2 3">
    <name type="scientific">Paenibacillus zeirhizosphaerae</name>
    <dbReference type="NCBI Taxonomy" id="2987519"/>
    <lineage>
        <taxon>Bacteria</taxon>
        <taxon>Bacillati</taxon>
        <taxon>Bacillota</taxon>
        <taxon>Bacilli</taxon>
        <taxon>Bacillales</taxon>
        <taxon>Paenibacillaceae</taxon>
        <taxon>Paenibacillus</taxon>
    </lineage>
</organism>
<reference evidence="2 3" key="1">
    <citation type="submission" date="2022-10" db="EMBL/GenBank/DDBJ databases">
        <title>Paenibacillus description and whole genome data of maize root bacterial community.</title>
        <authorList>
            <person name="Marton D."/>
            <person name="Farkas M."/>
            <person name="Cserhati M."/>
        </authorList>
    </citation>
    <scope>NUCLEOTIDE SEQUENCE [LARGE SCALE GENOMIC DNA]</scope>
    <source>
        <strain evidence="2 3">P96</strain>
    </source>
</reference>
<dbReference type="InterPro" id="IPR053864">
    <property type="entry name" value="DUF6933"/>
</dbReference>
<name>A0ABT9FLW8_9BACL</name>
<gene>
    <name evidence="2" type="ORF">OIN60_02870</name>
</gene>
<proteinExistence type="predicted"/>
<dbReference type="Pfam" id="PF22016">
    <property type="entry name" value="DUF6933"/>
    <property type="match status" value="1"/>
</dbReference>
<evidence type="ECO:0000313" key="2">
    <source>
        <dbReference type="EMBL" id="MDP4095732.1"/>
    </source>
</evidence>
<dbReference type="EMBL" id="JAPCKK010000006">
    <property type="protein sequence ID" value="MDP4095732.1"/>
    <property type="molecule type" value="Genomic_DNA"/>
</dbReference>
<sequence>MYVIRATQKLLKEMDCKVPKTDISVPLNTWHANMFTLNRRKTIVFMNDLSRLSLTIVGVKKAQLKNIEELFVNELRNYLMSEEIEEKVISRYIKENEGMIITTTNNRSVIGTLNEIIYVMKITEQEFAEAIERNQWNNRFIYKAIKYEYPIEAFKKAMEENYRG</sequence>
<keyword evidence="3" id="KW-1185">Reference proteome</keyword>
<dbReference type="RefSeq" id="WP_305753372.1">
    <property type="nucleotide sequence ID" value="NZ_JAPCKK010000006.1"/>
</dbReference>
<dbReference type="Proteomes" id="UP001241848">
    <property type="component" value="Unassembled WGS sequence"/>
</dbReference>
<feature type="domain" description="DUF6933" evidence="1">
    <location>
        <begin position="3"/>
        <end position="153"/>
    </location>
</feature>